<dbReference type="AlphaFoldDB" id="A0A645A940"/>
<proteinExistence type="predicted"/>
<name>A0A645A940_9ZZZZ</name>
<organism evidence="1">
    <name type="scientific">bioreactor metagenome</name>
    <dbReference type="NCBI Taxonomy" id="1076179"/>
    <lineage>
        <taxon>unclassified sequences</taxon>
        <taxon>metagenomes</taxon>
        <taxon>ecological metagenomes</taxon>
    </lineage>
</organism>
<protein>
    <submittedName>
        <fullName evidence="1">Uncharacterized protein</fullName>
    </submittedName>
</protein>
<reference evidence="1" key="1">
    <citation type="submission" date="2019-08" db="EMBL/GenBank/DDBJ databases">
        <authorList>
            <person name="Kucharzyk K."/>
            <person name="Murdoch R.W."/>
            <person name="Higgins S."/>
            <person name="Loffler F."/>
        </authorList>
    </citation>
    <scope>NUCLEOTIDE SEQUENCE</scope>
</reference>
<dbReference type="EMBL" id="VSSQ01012616">
    <property type="protein sequence ID" value="MPM49652.1"/>
    <property type="molecule type" value="Genomic_DNA"/>
</dbReference>
<gene>
    <name evidence="1" type="ORF">SDC9_96382</name>
</gene>
<comment type="caution">
    <text evidence="1">The sequence shown here is derived from an EMBL/GenBank/DDBJ whole genome shotgun (WGS) entry which is preliminary data.</text>
</comment>
<accession>A0A645A940</accession>
<evidence type="ECO:0000313" key="1">
    <source>
        <dbReference type="EMBL" id="MPM49652.1"/>
    </source>
</evidence>
<sequence length="284" mass="29213">MRTGGSLKCSLVLDGAAVRRRVADKSQVVQCGAAGFAAAQAVAQQASAAAMDDQVVIVGLPTRNGESIDQRVIGTAFVGAVIAVAATETGASDHDQVVVVAACNVLGAGRDVVGYVAVIASDVAGQHRLADIGSALFAGAGVTALEPQGAIDRKTVRACAARFVCALFDADFRAVTAVVVRLFAGQRALQRGGRVPTAGVGCGRTFRRHMADGLGMGIASGKPCGGQCKRRQQGASQIRGQTGGWAMEVHAQSLLWGVGRVSHPAMRQQPWQRKGSIRANQCLG</sequence>